<gene>
    <name evidence="1" type="ORF">EVA_20302</name>
</gene>
<reference evidence="1" key="1">
    <citation type="journal article" date="2012" name="PLoS ONE">
        <title>Gene sets for utilization of primary and secondary nutrition supplies in the distal gut of endangered iberian lynx.</title>
        <authorList>
            <person name="Alcaide M."/>
            <person name="Messina E."/>
            <person name="Richter M."/>
            <person name="Bargiela R."/>
            <person name="Peplies J."/>
            <person name="Huws S.A."/>
            <person name="Newbold C.J."/>
            <person name="Golyshin P.N."/>
            <person name="Simon M.A."/>
            <person name="Lopez G."/>
            <person name="Yakimov M.M."/>
            <person name="Ferrer M."/>
        </authorList>
    </citation>
    <scope>NUCLEOTIDE SEQUENCE</scope>
</reference>
<proteinExistence type="predicted"/>
<dbReference type="AlphaFoldDB" id="J9BVM1"/>
<comment type="caution">
    <text evidence="1">The sequence shown here is derived from an EMBL/GenBank/DDBJ whole genome shotgun (WGS) entry which is preliminary data.</text>
</comment>
<name>J9BVM1_9ZZZZ</name>
<protein>
    <submittedName>
        <fullName evidence="1">Uncharacterized protein</fullName>
    </submittedName>
</protein>
<dbReference type="EMBL" id="AMCI01008077">
    <property type="protein sequence ID" value="EJW91590.1"/>
    <property type="molecule type" value="Genomic_DNA"/>
</dbReference>
<sequence>MLHKALYKALLYQHPLLLHILSFLHQLKQKQKYEYLPH</sequence>
<accession>J9BVM1</accession>
<organism evidence="1">
    <name type="scientific">gut metagenome</name>
    <dbReference type="NCBI Taxonomy" id="749906"/>
    <lineage>
        <taxon>unclassified sequences</taxon>
        <taxon>metagenomes</taxon>
        <taxon>organismal metagenomes</taxon>
    </lineage>
</organism>
<evidence type="ECO:0000313" key="1">
    <source>
        <dbReference type="EMBL" id="EJW91590.1"/>
    </source>
</evidence>